<reference evidence="1 2" key="1">
    <citation type="submission" date="2019-09" db="EMBL/GenBank/DDBJ databases">
        <authorList>
            <person name="Depoorter E."/>
        </authorList>
    </citation>
    <scope>NUCLEOTIDE SEQUENCE [LARGE SCALE GENOMIC DNA]</scope>
    <source>
        <strain evidence="1">LMG 24065</strain>
    </source>
</reference>
<dbReference type="AlphaFoldDB" id="A0A6P2KB96"/>
<sequence>MARLWRVLRRAHRTIMVRHAAGACRLRDKGGNLRGYRKARSLQGSQYAGPACAMPGKTIDGEKIDEAIR</sequence>
<name>A0A6P2KB96_9BURK</name>
<evidence type="ECO:0000313" key="2">
    <source>
        <dbReference type="Proteomes" id="UP000494125"/>
    </source>
</evidence>
<accession>A0A6P2KB96</accession>
<dbReference type="Proteomes" id="UP000494125">
    <property type="component" value="Unassembled WGS sequence"/>
</dbReference>
<gene>
    <name evidence="1" type="ORF">BDI24065_02413</name>
</gene>
<protein>
    <submittedName>
        <fullName evidence="1">Uncharacterized protein</fullName>
    </submittedName>
</protein>
<dbReference type="EMBL" id="CABVPN010000010">
    <property type="protein sequence ID" value="VWB52517.1"/>
    <property type="molecule type" value="Genomic_DNA"/>
</dbReference>
<keyword evidence="2" id="KW-1185">Reference proteome</keyword>
<evidence type="ECO:0000313" key="1">
    <source>
        <dbReference type="EMBL" id="VWB52517.1"/>
    </source>
</evidence>
<proteinExistence type="predicted"/>
<organism evidence="1 2">
    <name type="scientific">Burkholderia diffusa</name>
    <dbReference type="NCBI Taxonomy" id="488732"/>
    <lineage>
        <taxon>Bacteria</taxon>
        <taxon>Pseudomonadati</taxon>
        <taxon>Pseudomonadota</taxon>
        <taxon>Betaproteobacteria</taxon>
        <taxon>Burkholderiales</taxon>
        <taxon>Burkholderiaceae</taxon>
        <taxon>Burkholderia</taxon>
        <taxon>Burkholderia cepacia complex</taxon>
    </lineage>
</organism>